<evidence type="ECO:0000256" key="11">
    <source>
        <dbReference type="ARBA" id="ARBA00052919"/>
    </source>
</evidence>
<evidence type="ECO:0000256" key="1">
    <source>
        <dbReference type="ARBA" id="ARBA00005180"/>
    </source>
</evidence>
<accession>A0A1U7IIW0</accession>
<feature type="binding site" evidence="15">
    <location>
        <position position="84"/>
    </location>
    <ligand>
        <name>5-phospho-alpha-D-ribose 1-diphosphate</name>
        <dbReference type="ChEBI" id="CHEBI:58017"/>
    </ligand>
</feature>
<keyword evidence="7 15" id="KW-0547">Nucleotide-binding</keyword>
<feature type="binding site" evidence="15">
    <location>
        <position position="109"/>
    </location>
    <ligand>
        <name>5-phospho-alpha-D-ribose 1-diphosphate</name>
        <dbReference type="ChEBI" id="CHEBI:58017"/>
    </ligand>
</feature>
<protein>
    <recommendedName>
        <fullName evidence="13 15">Uracil phosphoribosyltransferase</fullName>
        <ecNumber evidence="3 15">2.4.2.9</ecNumber>
    </recommendedName>
    <alternativeName>
        <fullName evidence="10 15">UMP pyrophosphorylase</fullName>
    </alternativeName>
    <alternativeName>
        <fullName evidence="14 15">UPRTase</fullName>
    </alternativeName>
</protein>
<evidence type="ECO:0000256" key="6">
    <source>
        <dbReference type="ARBA" id="ARBA00022679"/>
    </source>
</evidence>
<feature type="binding site" evidence="15">
    <location>
        <position position="208"/>
    </location>
    <ligand>
        <name>5-phospho-alpha-D-ribose 1-diphosphate</name>
        <dbReference type="ChEBI" id="CHEBI:58017"/>
    </ligand>
</feature>
<dbReference type="GO" id="GO:0006223">
    <property type="term" value="P:uracil salvage"/>
    <property type="evidence" value="ECO:0007669"/>
    <property type="project" value="InterPro"/>
</dbReference>
<dbReference type="EC" id="2.4.2.9" evidence="3 15"/>
<comment type="activity regulation">
    <text evidence="15">Allosterically activated by GTP.</text>
</comment>
<comment type="similarity">
    <text evidence="2 15">Belongs to the UPRTase family.</text>
</comment>
<dbReference type="PANTHER" id="PTHR32315:SF4">
    <property type="entry name" value="URACIL PHOSPHORIBOSYLTRANSFERASE, CHLOROPLASTIC"/>
    <property type="match status" value="1"/>
</dbReference>
<evidence type="ECO:0000256" key="4">
    <source>
        <dbReference type="ARBA" id="ARBA00022533"/>
    </source>
</evidence>
<dbReference type="InterPro" id="IPR000836">
    <property type="entry name" value="PRTase_dom"/>
</dbReference>
<comment type="function">
    <text evidence="12 15">Catalyzes the conversion of uracil and 5-phospho-alpha-D-ribose 1-diphosphate (PRPP) to UMP and diphosphate.</text>
</comment>
<evidence type="ECO:0000256" key="2">
    <source>
        <dbReference type="ARBA" id="ARBA00009516"/>
    </source>
</evidence>
<organism evidence="17 18">
    <name type="scientific">[Phormidium ambiguum] IAM M-71</name>
    <dbReference type="NCBI Taxonomy" id="454136"/>
    <lineage>
        <taxon>Bacteria</taxon>
        <taxon>Bacillati</taxon>
        <taxon>Cyanobacteriota</taxon>
        <taxon>Cyanophyceae</taxon>
        <taxon>Oscillatoriophycideae</taxon>
        <taxon>Aerosakkonematales</taxon>
        <taxon>Aerosakkonemataceae</taxon>
        <taxon>Floridanema</taxon>
    </lineage>
</organism>
<keyword evidence="8 15" id="KW-0460">Magnesium</keyword>
<evidence type="ECO:0000313" key="17">
    <source>
        <dbReference type="EMBL" id="OKH37109.1"/>
    </source>
</evidence>
<dbReference type="GO" id="GO:0004845">
    <property type="term" value="F:uracil phosphoribosyltransferase activity"/>
    <property type="evidence" value="ECO:0007669"/>
    <property type="project" value="UniProtKB-UniRule"/>
</dbReference>
<dbReference type="RefSeq" id="WP_073594288.1">
    <property type="nucleotide sequence ID" value="NZ_MRCE01000013.1"/>
</dbReference>
<dbReference type="InterPro" id="IPR050054">
    <property type="entry name" value="UPRTase/APRTase"/>
</dbReference>
<dbReference type="NCBIfam" id="TIGR01091">
    <property type="entry name" value="upp"/>
    <property type="match status" value="1"/>
</dbReference>
<keyword evidence="4 15" id="KW-0021">Allosteric enzyme</keyword>
<evidence type="ECO:0000256" key="5">
    <source>
        <dbReference type="ARBA" id="ARBA00022676"/>
    </source>
</evidence>
<comment type="cofactor">
    <cofactor evidence="15">
        <name>Mg(2+)</name>
        <dbReference type="ChEBI" id="CHEBI:18420"/>
    </cofactor>
    <text evidence="15">Binds 1 Mg(2+) ion per subunit. The magnesium is bound as Mg-PRPP.</text>
</comment>
<evidence type="ECO:0000256" key="14">
    <source>
        <dbReference type="ARBA" id="ARBA00079807"/>
    </source>
</evidence>
<dbReference type="InterPro" id="IPR029057">
    <property type="entry name" value="PRTase-like"/>
</dbReference>
<dbReference type="SUPFAM" id="SSF53271">
    <property type="entry name" value="PRTase-like"/>
    <property type="match status" value="1"/>
</dbReference>
<sequence length="217" mass="23623">MTFQLRVYVPPHPLIKHWLGVARSETTPTPLFRSAMTELGRWLTYEAAREWLPTIETTVQTPLAESPATFVNPEIPVVVVPILRAGLALLEGAQSVLPLASVYHLGLVRDEQTLEPSCYLNRLPAQFKEQTRILISEPMLATGGSIMAAMAELTSRGADPSLIRIISIVAAPPALQKLSLAYPALNIYTATIDEIVNEHGFIVPGLGDAGDRTFGTD</sequence>
<dbReference type="OrthoDB" id="9781675at2"/>
<dbReference type="CDD" id="cd06223">
    <property type="entry name" value="PRTases_typeI"/>
    <property type="match status" value="1"/>
</dbReference>
<feature type="binding site" evidence="15">
    <location>
        <begin position="207"/>
        <end position="209"/>
    </location>
    <ligand>
        <name>uracil</name>
        <dbReference type="ChEBI" id="CHEBI:17568"/>
    </ligand>
</feature>
<dbReference type="InterPro" id="IPR005765">
    <property type="entry name" value="UPRT"/>
</dbReference>
<evidence type="ECO:0000256" key="13">
    <source>
        <dbReference type="ARBA" id="ARBA00072146"/>
    </source>
</evidence>
<dbReference type="GO" id="GO:0005737">
    <property type="term" value="C:cytoplasm"/>
    <property type="evidence" value="ECO:0007669"/>
    <property type="project" value="UniProtKB-ARBA"/>
</dbReference>
<reference evidence="17 18" key="1">
    <citation type="submission" date="2016-11" db="EMBL/GenBank/DDBJ databases">
        <title>Draft Genome Sequences of Nine Cyanobacterial Strains from Diverse Habitats.</title>
        <authorList>
            <person name="Zhu T."/>
            <person name="Hou S."/>
            <person name="Lu X."/>
            <person name="Hess W.R."/>
        </authorList>
    </citation>
    <scope>NUCLEOTIDE SEQUENCE [LARGE SCALE GENOMIC DNA]</scope>
    <source>
        <strain evidence="17 18">IAM M-71</strain>
    </source>
</reference>
<dbReference type="AlphaFoldDB" id="A0A1U7IIW0"/>
<evidence type="ECO:0000256" key="7">
    <source>
        <dbReference type="ARBA" id="ARBA00022741"/>
    </source>
</evidence>
<keyword evidence="9 15" id="KW-0342">GTP-binding</keyword>
<dbReference type="InterPro" id="IPR034332">
    <property type="entry name" value="Upp_B"/>
</dbReference>
<dbReference type="GO" id="GO:0005525">
    <property type="term" value="F:GTP binding"/>
    <property type="evidence" value="ECO:0007669"/>
    <property type="project" value="UniProtKB-KW"/>
</dbReference>
<feature type="domain" description="Phosphoribosyltransferase" evidence="16">
    <location>
        <begin position="9"/>
        <end position="216"/>
    </location>
</feature>
<dbReference type="Gene3D" id="3.40.50.2020">
    <property type="match status" value="1"/>
</dbReference>
<evidence type="ECO:0000256" key="9">
    <source>
        <dbReference type="ARBA" id="ARBA00023134"/>
    </source>
</evidence>
<dbReference type="FunFam" id="3.40.50.2020:FF:000003">
    <property type="entry name" value="Uracil phosphoribosyltransferase"/>
    <property type="match status" value="1"/>
</dbReference>
<dbReference type="EMBL" id="MRCE01000013">
    <property type="protein sequence ID" value="OKH37109.1"/>
    <property type="molecule type" value="Genomic_DNA"/>
</dbReference>
<dbReference type="HAMAP" id="MF_01218_B">
    <property type="entry name" value="Upp_B"/>
    <property type="match status" value="1"/>
</dbReference>
<name>A0A1U7IIW0_9CYAN</name>
<dbReference type="UniPathway" id="UPA00574">
    <property type="reaction ID" value="UER00636"/>
</dbReference>
<dbReference type="Pfam" id="PF14681">
    <property type="entry name" value="UPRTase"/>
    <property type="match status" value="1"/>
</dbReference>
<dbReference type="STRING" id="454136.NIES2119_14925"/>
<evidence type="ECO:0000256" key="10">
    <source>
        <dbReference type="ARBA" id="ARBA00031082"/>
    </source>
</evidence>
<evidence type="ECO:0000256" key="15">
    <source>
        <dbReference type="HAMAP-Rule" id="MF_01218"/>
    </source>
</evidence>
<proteinExistence type="inferred from homology"/>
<dbReference type="PANTHER" id="PTHR32315">
    <property type="entry name" value="ADENINE PHOSPHORIBOSYLTRANSFERASE"/>
    <property type="match status" value="1"/>
</dbReference>
<evidence type="ECO:0000313" key="18">
    <source>
        <dbReference type="Proteomes" id="UP000185860"/>
    </source>
</evidence>
<dbReference type="Proteomes" id="UP000185860">
    <property type="component" value="Unassembled WGS sequence"/>
</dbReference>
<evidence type="ECO:0000256" key="12">
    <source>
        <dbReference type="ARBA" id="ARBA00056901"/>
    </source>
</evidence>
<dbReference type="NCBIfam" id="NF001097">
    <property type="entry name" value="PRK00129.1"/>
    <property type="match status" value="1"/>
</dbReference>
<dbReference type="GO" id="GO:0000287">
    <property type="term" value="F:magnesium ion binding"/>
    <property type="evidence" value="ECO:0007669"/>
    <property type="project" value="UniProtKB-UniRule"/>
</dbReference>
<comment type="pathway">
    <text evidence="1 15">Pyrimidine metabolism; UMP biosynthesis via salvage pathway; UMP from uracil: step 1/1.</text>
</comment>
<evidence type="ECO:0000259" key="16">
    <source>
        <dbReference type="Pfam" id="PF14681"/>
    </source>
</evidence>
<feature type="binding site" evidence="15">
    <location>
        <position position="202"/>
    </location>
    <ligand>
        <name>uracil</name>
        <dbReference type="ChEBI" id="CHEBI:17568"/>
    </ligand>
</feature>
<comment type="caution">
    <text evidence="17">The sequence shown here is derived from an EMBL/GenBank/DDBJ whole genome shotgun (WGS) entry which is preliminary data.</text>
</comment>
<comment type="catalytic activity">
    <reaction evidence="11 15">
        <text>UMP + diphosphate = 5-phospho-alpha-D-ribose 1-diphosphate + uracil</text>
        <dbReference type="Rhea" id="RHEA:13017"/>
        <dbReference type="ChEBI" id="CHEBI:17568"/>
        <dbReference type="ChEBI" id="CHEBI:33019"/>
        <dbReference type="ChEBI" id="CHEBI:57865"/>
        <dbReference type="ChEBI" id="CHEBI:58017"/>
        <dbReference type="EC" id="2.4.2.9"/>
    </reaction>
</comment>
<gene>
    <name evidence="15" type="primary">upp</name>
    <name evidence="17" type="ORF">NIES2119_14925</name>
</gene>
<feature type="binding site" evidence="15">
    <location>
        <begin position="137"/>
        <end position="145"/>
    </location>
    <ligand>
        <name>5-phospho-alpha-D-ribose 1-diphosphate</name>
        <dbReference type="ChEBI" id="CHEBI:58017"/>
    </ligand>
</feature>
<evidence type="ECO:0000256" key="8">
    <source>
        <dbReference type="ARBA" id="ARBA00022842"/>
    </source>
</evidence>
<keyword evidence="6 15" id="KW-0808">Transferase</keyword>
<dbReference type="GO" id="GO:0044206">
    <property type="term" value="P:UMP salvage"/>
    <property type="evidence" value="ECO:0007669"/>
    <property type="project" value="UniProtKB-UniRule"/>
</dbReference>
<evidence type="ECO:0000256" key="3">
    <source>
        <dbReference type="ARBA" id="ARBA00011894"/>
    </source>
</evidence>
<keyword evidence="5 15" id="KW-0328">Glycosyltransferase</keyword>